<accession>M8CPP0</accession>
<dbReference type="AlphaFoldDB" id="M8CPP0"/>
<reference evidence="1" key="1">
    <citation type="submission" date="2015-06" db="UniProtKB">
        <authorList>
            <consortium name="EnsemblPlants"/>
        </authorList>
    </citation>
    <scope>IDENTIFICATION</scope>
</reference>
<evidence type="ECO:0000313" key="1">
    <source>
        <dbReference type="EnsemblPlants" id="EMT25551"/>
    </source>
</evidence>
<dbReference type="EnsemblPlants" id="EMT25551">
    <property type="protein sequence ID" value="EMT25551"/>
    <property type="gene ID" value="F775_44009"/>
</dbReference>
<name>M8CPP0_AEGTA</name>
<protein>
    <submittedName>
        <fullName evidence="1">Uncharacterized protein</fullName>
    </submittedName>
</protein>
<organism evidence="1">
    <name type="scientific">Aegilops tauschii</name>
    <name type="common">Tausch's goatgrass</name>
    <name type="synonym">Aegilops squarrosa</name>
    <dbReference type="NCBI Taxonomy" id="37682"/>
    <lineage>
        <taxon>Eukaryota</taxon>
        <taxon>Viridiplantae</taxon>
        <taxon>Streptophyta</taxon>
        <taxon>Embryophyta</taxon>
        <taxon>Tracheophyta</taxon>
        <taxon>Spermatophyta</taxon>
        <taxon>Magnoliopsida</taxon>
        <taxon>Liliopsida</taxon>
        <taxon>Poales</taxon>
        <taxon>Poaceae</taxon>
        <taxon>BOP clade</taxon>
        <taxon>Pooideae</taxon>
        <taxon>Triticodae</taxon>
        <taxon>Triticeae</taxon>
        <taxon>Triticinae</taxon>
        <taxon>Aegilops</taxon>
    </lineage>
</organism>
<proteinExistence type="predicted"/>
<sequence>MEKVDALESATEPCSMAASRESTGTEKEFLARGGAGGQRRGLEAAAAAARGLWLGGNFAR</sequence>